<dbReference type="InterPro" id="IPR007438">
    <property type="entry name" value="DUF488"/>
</dbReference>
<evidence type="ECO:0000313" key="1">
    <source>
        <dbReference type="EMBL" id="MXO94215.1"/>
    </source>
</evidence>
<comment type="caution">
    <text evidence="1">The sequence shown here is derived from an EMBL/GenBank/DDBJ whole genome shotgun (WGS) entry which is preliminary data.</text>
</comment>
<evidence type="ECO:0000313" key="2">
    <source>
        <dbReference type="Proteomes" id="UP000460626"/>
    </source>
</evidence>
<proteinExistence type="predicted"/>
<dbReference type="PANTHER" id="PTHR39337">
    <property type="entry name" value="BLR5642 PROTEIN"/>
    <property type="match status" value="1"/>
</dbReference>
<gene>
    <name evidence="1" type="ORF">GRI62_11475</name>
</gene>
<dbReference type="PANTHER" id="PTHR39337:SF1">
    <property type="entry name" value="BLR5642 PROTEIN"/>
    <property type="match status" value="1"/>
</dbReference>
<reference evidence="1 2" key="1">
    <citation type="submission" date="2019-12" db="EMBL/GenBank/DDBJ databases">
        <title>Genomic-based taxomic classification of the family Erythrobacteraceae.</title>
        <authorList>
            <person name="Xu L."/>
        </authorList>
    </citation>
    <scope>NUCLEOTIDE SEQUENCE [LARGE SCALE GENOMIC DNA]</scope>
    <source>
        <strain evidence="1 2">RC4-10-4</strain>
    </source>
</reference>
<dbReference type="Pfam" id="PF04343">
    <property type="entry name" value="DUF488"/>
    <property type="match status" value="1"/>
</dbReference>
<protein>
    <submittedName>
        <fullName evidence="1">DUF488 family protein</fullName>
    </submittedName>
</protein>
<dbReference type="AlphaFoldDB" id="A0A845A249"/>
<dbReference type="EMBL" id="WTYH01000001">
    <property type="protein sequence ID" value="MXO94215.1"/>
    <property type="molecule type" value="Genomic_DNA"/>
</dbReference>
<dbReference type="OrthoDB" id="9810084at2"/>
<dbReference type="RefSeq" id="WP_131453461.1">
    <property type="nucleotide sequence ID" value="NZ_BMJK01000002.1"/>
</dbReference>
<accession>A0A845A249</accession>
<dbReference type="Proteomes" id="UP000460626">
    <property type="component" value="Unassembled WGS sequence"/>
</dbReference>
<name>A0A845A249_9SPHN</name>
<organism evidence="1 2">
    <name type="scientific">Aurantiacibacter arachoides</name>
    <dbReference type="NCBI Taxonomy" id="1850444"/>
    <lineage>
        <taxon>Bacteria</taxon>
        <taxon>Pseudomonadati</taxon>
        <taxon>Pseudomonadota</taxon>
        <taxon>Alphaproteobacteria</taxon>
        <taxon>Sphingomonadales</taxon>
        <taxon>Erythrobacteraceae</taxon>
        <taxon>Aurantiacibacter</taxon>
    </lineage>
</organism>
<keyword evidence="2" id="KW-1185">Reference proteome</keyword>
<sequence>MTAIMPLIYTIGYQETTHPAMLAALCEAQVEVLADVRALPLSRKPGFSKTALAGAVEEIGIEYRHFRHVGTPPDGREAARKGDRDTLRRIYAGQLELPEAMAQMAELRALALEKRTCLLCYCREAEKCHRSLLIADLLADFSSVDLLPDVLSEAKAGSLKREKREAE</sequence>